<evidence type="ECO:0000259" key="1">
    <source>
        <dbReference type="PROSITE" id="PS50075"/>
    </source>
</evidence>
<evidence type="ECO:0000313" key="2">
    <source>
        <dbReference type="EMBL" id="KGP63970.1"/>
    </source>
</evidence>
<feature type="domain" description="Carrier" evidence="1">
    <location>
        <begin position="1"/>
        <end position="75"/>
    </location>
</feature>
<dbReference type="RefSeq" id="WP_035887559.1">
    <property type="nucleotide sequence ID" value="NZ_JNCF01000007.1"/>
</dbReference>
<dbReference type="Proteomes" id="UP000054422">
    <property type="component" value="Unassembled WGS sequence"/>
</dbReference>
<proteinExistence type="predicted"/>
<organism evidence="2 3">
    <name type="scientific">Legionella norrlandica</name>
    <dbReference type="NCBI Taxonomy" id="1498499"/>
    <lineage>
        <taxon>Bacteria</taxon>
        <taxon>Pseudomonadati</taxon>
        <taxon>Pseudomonadota</taxon>
        <taxon>Gammaproteobacteria</taxon>
        <taxon>Legionellales</taxon>
        <taxon>Legionellaceae</taxon>
        <taxon>Legionella</taxon>
    </lineage>
</organism>
<dbReference type="Gene3D" id="1.10.1200.10">
    <property type="entry name" value="ACP-like"/>
    <property type="match status" value="1"/>
</dbReference>
<dbReference type="SUPFAM" id="SSF47336">
    <property type="entry name" value="ACP-like"/>
    <property type="match status" value="1"/>
</dbReference>
<dbReference type="Pfam" id="PF00550">
    <property type="entry name" value="PP-binding"/>
    <property type="match status" value="1"/>
</dbReference>
<dbReference type="InterPro" id="IPR036736">
    <property type="entry name" value="ACP-like_sf"/>
</dbReference>
<accession>A0A0A2SS96</accession>
<gene>
    <name evidence="2" type="ORF">EP47_08720</name>
</gene>
<dbReference type="InterPro" id="IPR009081">
    <property type="entry name" value="PP-bd_ACP"/>
</dbReference>
<dbReference type="AlphaFoldDB" id="A0A0A2SS96"/>
<dbReference type="OrthoDB" id="5647124at2"/>
<dbReference type="PROSITE" id="PS50075">
    <property type="entry name" value="CARRIER"/>
    <property type="match status" value="1"/>
</dbReference>
<sequence>MISDRIEQVLERIGLANLPDNRSARLEEGGLDSLMLALLIIELEREFKIKIPVVPLEKERYESINTIEQYLIELGAK</sequence>
<evidence type="ECO:0000313" key="3">
    <source>
        <dbReference type="Proteomes" id="UP000054422"/>
    </source>
</evidence>
<comment type="caution">
    <text evidence="2">The sequence shown here is derived from an EMBL/GenBank/DDBJ whole genome shotgun (WGS) entry which is preliminary data.</text>
</comment>
<keyword evidence="3" id="KW-1185">Reference proteome</keyword>
<protein>
    <submittedName>
        <fullName evidence="2">Acyl carrier protein</fullName>
    </submittedName>
</protein>
<dbReference type="EMBL" id="JNCF01000007">
    <property type="protein sequence ID" value="KGP63970.1"/>
    <property type="molecule type" value="Genomic_DNA"/>
</dbReference>
<reference evidence="2 3" key="1">
    <citation type="submission" date="2014-05" db="EMBL/GenBank/DDBJ databases">
        <authorList>
            <person name="Rizzardi K."/>
            <person name="Winiecka-Krusnell J."/>
            <person name="Ramliden M."/>
            <person name="Alm E."/>
            <person name="Andersson S."/>
            <person name="Byfors S."/>
        </authorList>
    </citation>
    <scope>NUCLEOTIDE SEQUENCE [LARGE SCALE GENOMIC DNA]</scope>
    <source>
        <strain evidence="2 3">LEGN</strain>
    </source>
</reference>
<dbReference type="STRING" id="1498499.EP47_08720"/>
<name>A0A0A2SS96_9GAMM</name>